<evidence type="ECO:0000313" key="6">
    <source>
        <dbReference type="EMBL" id="CAI6349526.1"/>
    </source>
</evidence>
<dbReference type="Pfam" id="PF00620">
    <property type="entry name" value="RhoGAP"/>
    <property type="match status" value="1"/>
</dbReference>
<dbReference type="Pfam" id="PF01852">
    <property type="entry name" value="START"/>
    <property type="match status" value="1"/>
</dbReference>
<dbReference type="InterPro" id="IPR002913">
    <property type="entry name" value="START_lipid-bd_dom"/>
</dbReference>
<proteinExistence type="predicted"/>
<dbReference type="InterPro" id="IPR023393">
    <property type="entry name" value="START-like_dom_sf"/>
</dbReference>
<keyword evidence="2" id="KW-0597">Phosphoprotein</keyword>
<dbReference type="GO" id="GO:0007165">
    <property type="term" value="P:signal transduction"/>
    <property type="evidence" value="ECO:0007669"/>
    <property type="project" value="InterPro"/>
</dbReference>
<dbReference type="InterPro" id="IPR008936">
    <property type="entry name" value="Rho_GTPase_activation_prot"/>
</dbReference>
<keyword evidence="7" id="KW-1185">Reference proteome</keyword>
<dbReference type="PANTHER" id="PTHR12659">
    <property type="entry name" value="RHO-TYPE GTPASE ACTIVATING PROTEIN"/>
    <property type="match status" value="1"/>
</dbReference>
<reference evidence="6 7" key="1">
    <citation type="submission" date="2023-01" db="EMBL/GenBank/DDBJ databases">
        <authorList>
            <person name="Whitehead M."/>
        </authorList>
    </citation>
    <scope>NUCLEOTIDE SEQUENCE [LARGE SCALE GENOMIC DNA]</scope>
</reference>
<feature type="domain" description="Rho-GAP" evidence="4">
    <location>
        <begin position="174"/>
        <end position="395"/>
    </location>
</feature>
<dbReference type="SUPFAM" id="SSF48350">
    <property type="entry name" value="GTPase activation domain, GAP"/>
    <property type="match status" value="1"/>
</dbReference>
<accession>A0AAV0W1I0</accession>
<evidence type="ECO:0000256" key="3">
    <source>
        <dbReference type="SAM" id="MobiDB-lite"/>
    </source>
</evidence>
<evidence type="ECO:0000256" key="1">
    <source>
        <dbReference type="ARBA" id="ARBA00022468"/>
    </source>
</evidence>
<keyword evidence="1" id="KW-0343">GTPase activation</keyword>
<dbReference type="GO" id="GO:0005096">
    <property type="term" value="F:GTPase activator activity"/>
    <property type="evidence" value="ECO:0007669"/>
    <property type="project" value="UniProtKB-KW"/>
</dbReference>
<dbReference type="PANTHER" id="PTHR12659:SF7">
    <property type="entry name" value="CROSSVEINLESS C, ISOFORM C"/>
    <property type="match status" value="1"/>
</dbReference>
<feature type="region of interest" description="Disordered" evidence="3">
    <location>
        <begin position="341"/>
        <end position="362"/>
    </location>
</feature>
<dbReference type="EMBL" id="CARXXK010000001">
    <property type="protein sequence ID" value="CAI6349526.1"/>
    <property type="molecule type" value="Genomic_DNA"/>
</dbReference>
<comment type="caution">
    <text evidence="6">The sequence shown here is derived from an EMBL/GenBank/DDBJ whole genome shotgun (WGS) entry which is preliminary data.</text>
</comment>
<organism evidence="6 7">
    <name type="scientific">Macrosiphum euphorbiae</name>
    <name type="common">potato aphid</name>
    <dbReference type="NCBI Taxonomy" id="13131"/>
    <lineage>
        <taxon>Eukaryota</taxon>
        <taxon>Metazoa</taxon>
        <taxon>Ecdysozoa</taxon>
        <taxon>Arthropoda</taxon>
        <taxon>Hexapoda</taxon>
        <taxon>Insecta</taxon>
        <taxon>Pterygota</taxon>
        <taxon>Neoptera</taxon>
        <taxon>Paraneoptera</taxon>
        <taxon>Hemiptera</taxon>
        <taxon>Sternorrhyncha</taxon>
        <taxon>Aphidomorpha</taxon>
        <taxon>Aphidoidea</taxon>
        <taxon>Aphididae</taxon>
        <taxon>Macrosiphini</taxon>
        <taxon>Macrosiphum</taxon>
    </lineage>
</organism>
<evidence type="ECO:0000256" key="2">
    <source>
        <dbReference type="ARBA" id="ARBA00022553"/>
    </source>
</evidence>
<protein>
    <recommendedName>
        <fullName evidence="8">Rho-GAP domain-containing protein</fullName>
    </recommendedName>
</protein>
<feature type="domain" description="START" evidence="5">
    <location>
        <begin position="440"/>
        <end position="600"/>
    </location>
</feature>
<evidence type="ECO:0000313" key="7">
    <source>
        <dbReference type="Proteomes" id="UP001160148"/>
    </source>
</evidence>
<dbReference type="PROSITE" id="PS50848">
    <property type="entry name" value="START"/>
    <property type="match status" value="1"/>
</dbReference>
<dbReference type="GO" id="GO:0035023">
    <property type="term" value="P:regulation of Rho protein signal transduction"/>
    <property type="evidence" value="ECO:0007669"/>
    <property type="project" value="TreeGrafter"/>
</dbReference>
<dbReference type="Gene3D" id="3.30.530.20">
    <property type="match status" value="1"/>
</dbReference>
<dbReference type="GO" id="GO:0030036">
    <property type="term" value="P:actin cytoskeleton organization"/>
    <property type="evidence" value="ECO:0007669"/>
    <property type="project" value="TreeGrafter"/>
</dbReference>
<dbReference type="Proteomes" id="UP001160148">
    <property type="component" value="Unassembled WGS sequence"/>
</dbReference>
<evidence type="ECO:0000259" key="4">
    <source>
        <dbReference type="PROSITE" id="PS50238"/>
    </source>
</evidence>
<dbReference type="Gene3D" id="1.10.555.10">
    <property type="entry name" value="Rho GTPase activation protein"/>
    <property type="match status" value="1"/>
</dbReference>
<dbReference type="GO" id="GO:0008289">
    <property type="term" value="F:lipid binding"/>
    <property type="evidence" value="ECO:0007669"/>
    <property type="project" value="InterPro"/>
</dbReference>
<evidence type="ECO:0000259" key="5">
    <source>
        <dbReference type="PROSITE" id="PS50848"/>
    </source>
</evidence>
<evidence type="ECO:0008006" key="8">
    <source>
        <dbReference type="Google" id="ProtNLM"/>
    </source>
</evidence>
<dbReference type="PROSITE" id="PS50238">
    <property type="entry name" value="RHOGAP"/>
    <property type="match status" value="1"/>
</dbReference>
<dbReference type="SMART" id="SM00234">
    <property type="entry name" value="START"/>
    <property type="match status" value="1"/>
</dbReference>
<feature type="region of interest" description="Disordered" evidence="3">
    <location>
        <begin position="1"/>
        <end position="33"/>
    </location>
</feature>
<dbReference type="InterPro" id="IPR000198">
    <property type="entry name" value="RhoGAP_dom"/>
</dbReference>
<dbReference type="SMART" id="SM00324">
    <property type="entry name" value="RhoGAP"/>
    <property type="match status" value="1"/>
</dbReference>
<dbReference type="SUPFAM" id="SSF55961">
    <property type="entry name" value="Bet v1-like"/>
    <property type="match status" value="1"/>
</dbReference>
<gene>
    <name evidence="6" type="ORF">MEUPH1_LOCUS6074</name>
</gene>
<dbReference type="AlphaFoldDB" id="A0AAV0W1I0"/>
<name>A0AAV0W1I0_9HEMI</name>
<sequence>MQQRMKELNCVDVTPPDSPVTDDHTKTKRFLAKPDNNTKPLLDFMAFDGSNEFSSPNGSQDRRTYKNKYNDSVDSVSSAVQDSDQDLTIKSKGSVVRWHSFQKTKNRPNALAGQTVGSLTVGQLLVLRKFALLKLTAIMEWYCPTHRTGWNWELPKFMRKTKMPDPKDKTVFGVPLIANVQKYGSALPPFVQSAFRWPEDNALDHVGLFRKPGVKSQIQRLKQLAEADPEDVKFENHQAYDVADIMKQYFRVLPEALLTNELSESFVAIFQHVPVYLQKEAVHYTVLLLPDEHREALFALLDFLFRVSSRSNVNQMSASNLAVCLAPSLFHLGNTGSCPATSHNRSSSLSPRRNHHQSSTASAATIGLPDSKQLGQNKAAHDCLLFLIKHYRQLFAMSDEIMSQCHFSYMDESIPISLVELGAEMGHDWRGYLNVCTSMLLKEAKDKNRGWMAVGSFENVDISYKKVGDGHPLRLWRVCTEVEAPPAEVLARILWERHVWDADLVSARVVAKMDARADLYQYAVAAMAPHPDKDYCVVRSWRTDLNRGGCAVVETSVEHPDAKQPAAGSVRGIVLASRYLIEPCGSGRPRVLHLSRVDTK</sequence>